<dbReference type="EMBL" id="RSAS01000110">
    <property type="protein sequence ID" value="RRR76591.1"/>
    <property type="molecule type" value="Genomic_DNA"/>
</dbReference>
<evidence type="ECO:0000313" key="3">
    <source>
        <dbReference type="Proteomes" id="UP000280307"/>
    </source>
</evidence>
<name>A0A426U8G7_9CHLR</name>
<dbReference type="PANTHER" id="PTHR33993:SF14">
    <property type="entry name" value="GB|AAF24581.1"/>
    <property type="match status" value="1"/>
</dbReference>
<feature type="domain" description="VOC" evidence="1">
    <location>
        <begin position="141"/>
        <end position="254"/>
    </location>
</feature>
<gene>
    <name evidence="2" type="ORF">EI684_02705</name>
</gene>
<dbReference type="CDD" id="cd07247">
    <property type="entry name" value="SgaA_N_like"/>
    <property type="match status" value="1"/>
</dbReference>
<evidence type="ECO:0000313" key="2">
    <source>
        <dbReference type="EMBL" id="RRR76591.1"/>
    </source>
</evidence>
<comment type="caution">
    <text evidence="2">The sequence shown here is derived from an EMBL/GenBank/DDBJ whole genome shotgun (WGS) entry which is preliminary data.</text>
</comment>
<dbReference type="Pfam" id="PF00903">
    <property type="entry name" value="Glyoxalase"/>
    <property type="match status" value="2"/>
</dbReference>
<dbReference type="InterPro" id="IPR037523">
    <property type="entry name" value="VOC_core"/>
</dbReference>
<dbReference type="InterPro" id="IPR029068">
    <property type="entry name" value="Glyas_Bleomycin-R_OHBP_Dase"/>
</dbReference>
<sequence length="257" mass="27302">MTTHTQPKPAGTPTWVELMTPDLNAAREFYHAVFGWEYDIGAPEYGGYTNARIGGRVAAGLSGPMPDGPPAPSAWSLYFATTAIESDVARAVALGAKLHVPPMSVAPFGCMAVLEDPTGAPFGFWQAQEHIGSQVNDEPGGAAWYELYSPNVPHARDFYCALLGVTAEPMPDDPAYYVFKRGEEQLCAVMQADPAWWTLPPQWITYFGVADADAAVAAVTANGGKALGAIEPTPFGRIATLSDPAGAQFKIVEVPAN</sequence>
<protein>
    <submittedName>
        <fullName evidence="2">VOC family protein</fullName>
    </submittedName>
</protein>
<dbReference type="InterPro" id="IPR052164">
    <property type="entry name" value="Anthracycline_SecMetBiosynth"/>
</dbReference>
<dbReference type="AlphaFoldDB" id="A0A426U8G7"/>
<reference evidence="2 3" key="1">
    <citation type="submission" date="2018-12" db="EMBL/GenBank/DDBJ databases">
        <title>Genome Sequence of Candidatus Viridilinea halotolerans isolated from saline sulfide-rich spring.</title>
        <authorList>
            <person name="Grouzdev D.S."/>
            <person name="Burganskaya E.I."/>
            <person name="Krutkina M.S."/>
            <person name="Sukhacheva M.V."/>
            <person name="Gorlenko V.M."/>
        </authorList>
    </citation>
    <scope>NUCLEOTIDE SEQUENCE [LARGE SCALE GENOMIC DNA]</scope>
    <source>
        <strain evidence="2">Chok-6</strain>
    </source>
</reference>
<dbReference type="Proteomes" id="UP000280307">
    <property type="component" value="Unassembled WGS sequence"/>
</dbReference>
<accession>A0A426U8G7</accession>
<dbReference type="PROSITE" id="PS51819">
    <property type="entry name" value="VOC"/>
    <property type="match status" value="2"/>
</dbReference>
<dbReference type="Gene3D" id="3.10.180.10">
    <property type="entry name" value="2,3-Dihydroxybiphenyl 1,2-Dioxygenase, domain 1"/>
    <property type="match status" value="2"/>
</dbReference>
<dbReference type="PANTHER" id="PTHR33993">
    <property type="entry name" value="GLYOXALASE-RELATED"/>
    <property type="match status" value="1"/>
</dbReference>
<proteinExistence type="predicted"/>
<feature type="domain" description="VOC" evidence="1">
    <location>
        <begin position="12"/>
        <end position="127"/>
    </location>
</feature>
<dbReference type="SUPFAM" id="SSF54593">
    <property type="entry name" value="Glyoxalase/Bleomycin resistance protein/Dihydroxybiphenyl dioxygenase"/>
    <property type="match status" value="2"/>
</dbReference>
<evidence type="ECO:0000259" key="1">
    <source>
        <dbReference type="PROSITE" id="PS51819"/>
    </source>
</evidence>
<dbReference type="InterPro" id="IPR004360">
    <property type="entry name" value="Glyas_Fos-R_dOase_dom"/>
</dbReference>
<organism evidence="2 3">
    <name type="scientific">Candidatus Viridilinea halotolerans</name>
    <dbReference type="NCBI Taxonomy" id="2491704"/>
    <lineage>
        <taxon>Bacteria</taxon>
        <taxon>Bacillati</taxon>
        <taxon>Chloroflexota</taxon>
        <taxon>Chloroflexia</taxon>
        <taxon>Chloroflexales</taxon>
        <taxon>Chloroflexineae</taxon>
        <taxon>Oscillochloridaceae</taxon>
        <taxon>Candidatus Viridilinea</taxon>
    </lineage>
</organism>